<evidence type="ECO:0000256" key="2">
    <source>
        <dbReference type="SAM" id="SignalP"/>
    </source>
</evidence>
<dbReference type="PRINTS" id="PR00317">
    <property type="entry name" value="EPENDYMIN"/>
</dbReference>
<dbReference type="Proteomes" id="UP001174136">
    <property type="component" value="Unassembled WGS sequence"/>
</dbReference>
<dbReference type="EMBL" id="JAOPHQ010003782">
    <property type="protein sequence ID" value="KAK0141605.1"/>
    <property type="molecule type" value="Genomic_DNA"/>
</dbReference>
<comment type="similarity">
    <text evidence="1">Belongs to the ependymin family.</text>
</comment>
<sequence length="220" mass="24368">MNVLNLLCILSLVLLSAAAQKPKPCHAPPLMNGRFTLMDSSGLFPHSTGEISYDAFGQRMLIRTLDSNANFTTTDLLMHFNQKVYYVVDWNDFTCQKRPLDTSFTPIQVPPGAKLMGQVIMGSSSSWGMGMLVNTWIGFLPTGMYMTVFSEIGCIPITMSSNTTEGWATVSTFNWVLGNTDPMDFIPPPFCARAQLDLTEKPDTFFTALKSLPQETKAEN</sequence>
<dbReference type="PANTHER" id="PTHR10697">
    <property type="entry name" value="MAMMALIAN EPENDYMIN-RELATED PROTEIN 1"/>
    <property type="match status" value="1"/>
</dbReference>
<dbReference type="GO" id="GO:0005764">
    <property type="term" value="C:lysosome"/>
    <property type="evidence" value="ECO:0007669"/>
    <property type="project" value="TreeGrafter"/>
</dbReference>
<keyword evidence="2" id="KW-0732">Signal</keyword>
<feature type="signal peptide" evidence="2">
    <location>
        <begin position="1"/>
        <end position="19"/>
    </location>
</feature>
<dbReference type="GO" id="GO:0005509">
    <property type="term" value="F:calcium ion binding"/>
    <property type="evidence" value="ECO:0007669"/>
    <property type="project" value="InterPro"/>
</dbReference>
<comment type="caution">
    <text evidence="3">The sequence shown here is derived from an EMBL/GenBank/DDBJ whole genome shotgun (WGS) entry which is preliminary data.</text>
</comment>
<dbReference type="GO" id="GO:0007160">
    <property type="term" value="P:cell-matrix adhesion"/>
    <property type="evidence" value="ECO:0007669"/>
    <property type="project" value="InterPro"/>
</dbReference>
<dbReference type="InterPro" id="IPR001299">
    <property type="entry name" value="Ependymin"/>
</dbReference>
<keyword evidence="4" id="KW-1185">Reference proteome</keyword>
<dbReference type="Pfam" id="PF00811">
    <property type="entry name" value="Ependymin"/>
    <property type="match status" value="1"/>
</dbReference>
<evidence type="ECO:0000313" key="3">
    <source>
        <dbReference type="EMBL" id="KAK0141605.1"/>
    </source>
</evidence>
<dbReference type="AlphaFoldDB" id="A0AA47NY75"/>
<organism evidence="3 4">
    <name type="scientific">Merluccius polli</name>
    <name type="common">Benguela hake</name>
    <name type="synonym">Merluccius cadenati</name>
    <dbReference type="NCBI Taxonomy" id="89951"/>
    <lineage>
        <taxon>Eukaryota</taxon>
        <taxon>Metazoa</taxon>
        <taxon>Chordata</taxon>
        <taxon>Craniata</taxon>
        <taxon>Vertebrata</taxon>
        <taxon>Euteleostomi</taxon>
        <taxon>Actinopterygii</taxon>
        <taxon>Neopterygii</taxon>
        <taxon>Teleostei</taxon>
        <taxon>Neoteleostei</taxon>
        <taxon>Acanthomorphata</taxon>
        <taxon>Zeiogadaria</taxon>
        <taxon>Gadariae</taxon>
        <taxon>Gadiformes</taxon>
        <taxon>Gadoidei</taxon>
        <taxon>Merlucciidae</taxon>
        <taxon>Merluccius</taxon>
    </lineage>
</organism>
<dbReference type="PANTHER" id="PTHR10697:SF5">
    <property type="entry name" value="EPENDYMIN-RELATED"/>
    <property type="match status" value="1"/>
</dbReference>
<name>A0AA47NY75_MERPO</name>
<proteinExistence type="inferred from homology"/>
<accession>A0AA47NY75</accession>
<evidence type="ECO:0000256" key="1">
    <source>
        <dbReference type="ARBA" id="ARBA00010771"/>
    </source>
</evidence>
<gene>
    <name evidence="3" type="primary">epd</name>
    <name evidence="3" type="ORF">N1851_020948</name>
</gene>
<dbReference type="SMART" id="SM00026">
    <property type="entry name" value="EPEND"/>
    <property type="match status" value="1"/>
</dbReference>
<dbReference type="GO" id="GO:0005576">
    <property type="term" value="C:extracellular region"/>
    <property type="evidence" value="ECO:0007669"/>
    <property type="project" value="InterPro"/>
</dbReference>
<reference evidence="3" key="1">
    <citation type="journal article" date="2023" name="Front. Mar. Sci.">
        <title>A new Merluccius polli reference genome to investigate the effects of global change in West African waters.</title>
        <authorList>
            <person name="Mateo J.L."/>
            <person name="Blanco-Fernandez C."/>
            <person name="Garcia-Vazquez E."/>
            <person name="Machado-Schiaffino G."/>
        </authorList>
    </citation>
    <scope>NUCLEOTIDE SEQUENCE</scope>
    <source>
        <strain evidence="3">C29</strain>
        <tissue evidence="3">Fin</tissue>
    </source>
</reference>
<feature type="chain" id="PRO_5041235809" evidence="2">
    <location>
        <begin position="20"/>
        <end position="220"/>
    </location>
</feature>
<evidence type="ECO:0000313" key="4">
    <source>
        <dbReference type="Proteomes" id="UP001174136"/>
    </source>
</evidence>
<protein>
    <submittedName>
        <fullName evidence="3">Ependymin</fullName>
    </submittedName>
</protein>